<dbReference type="EMBL" id="MRZU01000003">
    <property type="protein sequence ID" value="OUJ18731.1"/>
    <property type="molecule type" value="Genomic_DNA"/>
</dbReference>
<dbReference type="RefSeq" id="WP_086636794.1">
    <property type="nucleotide sequence ID" value="NZ_MRZU01000003.1"/>
</dbReference>
<dbReference type="InterPro" id="IPR017900">
    <property type="entry name" value="4Fe4S_Fe_S_CS"/>
</dbReference>
<dbReference type="InterPro" id="IPR050157">
    <property type="entry name" value="PSI_iron-sulfur_center"/>
</dbReference>
<keyword evidence="1" id="KW-0004">4Fe-4S</keyword>
<dbReference type="SUPFAM" id="SSF54862">
    <property type="entry name" value="4Fe-4S ferredoxins"/>
    <property type="match status" value="1"/>
</dbReference>
<feature type="domain" description="4Fe-4S ferredoxin-type" evidence="5">
    <location>
        <begin position="208"/>
        <end position="235"/>
    </location>
</feature>
<comment type="caution">
    <text evidence="6">The sequence shown here is derived from an EMBL/GenBank/DDBJ whole genome shotgun (WGS) entry which is preliminary data.</text>
</comment>
<dbReference type="PANTHER" id="PTHR24960">
    <property type="entry name" value="PHOTOSYSTEM I IRON-SULFUR CENTER-RELATED"/>
    <property type="match status" value="1"/>
</dbReference>
<dbReference type="InterPro" id="IPR007160">
    <property type="entry name" value="DUF362"/>
</dbReference>
<evidence type="ECO:0000313" key="6">
    <source>
        <dbReference type="EMBL" id="OUJ18731.1"/>
    </source>
</evidence>
<proteinExistence type="predicted"/>
<dbReference type="GO" id="GO:0046872">
    <property type="term" value="F:metal ion binding"/>
    <property type="evidence" value="ECO:0007669"/>
    <property type="project" value="UniProtKB-KW"/>
</dbReference>
<sequence length="340" mass="38109">MSKVYLYRKNKEKIEYESILDDIASKIKQKFNHNDKIALKLHFGEEESDTHLNPELVKSLYNRINNHVKKAVLMDCNVLYKSDRSFGESHKKTAKKNGFNFAPIIIADGEDGKDETEIDINLKHFEKARIGKKLENYNGVISIAHYTGHDATGVGGNLKNIGMGLGSKPGKLEMHNAFELEVDKETCTGCKKCNDICPENAIQVNNKAEINQQTCIGCGSCVGWCPKGAVKIPWSNSTSKDLQEKIVEYAYAALKNKKTYHINVLLNITELCDCVNKPQKPIIQDIGILASNDIVSIDQASIDLTGKKFIPENINPEHQTNYAEKIGLGEKKYELIEINH</sequence>
<evidence type="ECO:0000259" key="5">
    <source>
        <dbReference type="PROSITE" id="PS51379"/>
    </source>
</evidence>
<evidence type="ECO:0000256" key="3">
    <source>
        <dbReference type="ARBA" id="ARBA00023004"/>
    </source>
</evidence>
<reference evidence="6 7" key="1">
    <citation type="submission" date="2016-12" db="EMBL/GenBank/DDBJ databases">
        <title>Discovery of methanogenic haloarchaea.</title>
        <authorList>
            <person name="Sorokin D.Y."/>
            <person name="Makarova K.S."/>
            <person name="Abbas B."/>
            <person name="Ferrer M."/>
            <person name="Golyshin P.N."/>
        </authorList>
    </citation>
    <scope>NUCLEOTIDE SEQUENCE [LARGE SCALE GENOMIC DNA]</scope>
    <source>
        <strain evidence="6">AMET1</strain>
    </source>
</reference>
<name>A0A1Y3GBA1_9EURY</name>
<evidence type="ECO:0000256" key="4">
    <source>
        <dbReference type="ARBA" id="ARBA00023014"/>
    </source>
</evidence>
<dbReference type="AlphaFoldDB" id="A0A1Y3GBA1"/>
<organism evidence="6 7">
    <name type="scientific">Methanonatronarchaeum thermophilum</name>
    <dbReference type="NCBI Taxonomy" id="1927129"/>
    <lineage>
        <taxon>Archaea</taxon>
        <taxon>Methanobacteriati</taxon>
        <taxon>Methanobacteriota</taxon>
        <taxon>Methanonatronarchaeia</taxon>
        <taxon>Methanonatronarchaeales</taxon>
        <taxon>Methanonatronarchaeaceae</taxon>
        <taxon>Methanonatronarchaeum</taxon>
    </lineage>
</organism>
<dbReference type="Pfam" id="PF12838">
    <property type="entry name" value="Fer4_7"/>
    <property type="match status" value="1"/>
</dbReference>
<dbReference type="Proteomes" id="UP000195137">
    <property type="component" value="Unassembled WGS sequence"/>
</dbReference>
<dbReference type="GO" id="GO:0016491">
    <property type="term" value="F:oxidoreductase activity"/>
    <property type="evidence" value="ECO:0007669"/>
    <property type="project" value="UniProtKB-ARBA"/>
</dbReference>
<keyword evidence="3" id="KW-0408">Iron</keyword>
<dbReference type="PROSITE" id="PS00198">
    <property type="entry name" value="4FE4S_FER_1"/>
    <property type="match status" value="2"/>
</dbReference>
<evidence type="ECO:0000313" key="7">
    <source>
        <dbReference type="Proteomes" id="UP000195137"/>
    </source>
</evidence>
<keyword evidence="4" id="KW-0411">Iron-sulfur</keyword>
<accession>A0A1Y3GBA1</accession>
<dbReference type="InterPro" id="IPR017896">
    <property type="entry name" value="4Fe4S_Fe-S-bd"/>
</dbReference>
<protein>
    <submittedName>
        <fullName evidence="6">Putative Fe-S center protein</fullName>
    </submittedName>
</protein>
<keyword evidence="2" id="KW-0479">Metal-binding</keyword>
<dbReference type="Gene3D" id="3.30.70.20">
    <property type="match status" value="2"/>
</dbReference>
<dbReference type="PANTHER" id="PTHR24960:SF79">
    <property type="entry name" value="PHOTOSYSTEM I IRON-SULFUR CENTER"/>
    <property type="match status" value="1"/>
</dbReference>
<evidence type="ECO:0000256" key="2">
    <source>
        <dbReference type="ARBA" id="ARBA00022723"/>
    </source>
</evidence>
<dbReference type="OrthoDB" id="5583at2157"/>
<feature type="domain" description="4Fe-4S ferredoxin-type" evidence="5">
    <location>
        <begin position="178"/>
        <end position="207"/>
    </location>
</feature>
<evidence type="ECO:0000256" key="1">
    <source>
        <dbReference type="ARBA" id="ARBA00022485"/>
    </source>
</evidence>
<dbReference type="GO" id="GO:0051539">
    <property type="term" value="F:4 iron, 4 sulfur cluster binding"/>
    <property type="evidence" value="ECO:0007669"/>
    <property type="project" value="UniProtKB-KW"/>
</dbReference>
<gene>
    <name evidence="6" type="ORF">AMET1_0381</name>
</gene>
<keyword evidence="7" id="KW-1185">Reference proteome</keyword>
<dbReference type="Pfam" id="PF04015">
    <property type="entry name" value="DUF362"/>
    <property type="match status" value="1"/>
</dbReference>
<dbReference type="PROSITE" id="PS51379">
    <property type="entry name" value="4FE4S_FER_2"/>
    <property type="match status" value="2"/>
</dbReference>